<dbReference type="InParanoid" id="A0A7R8UQ92"/>
<dbReference type="InterPro" id="IPR000477">
    <property type="entry name" value="RT_dom"/>
</dbReference>
<proteinExistence type="predicted"/>
<evidence type="ECO:0000313" key="2">
    <source>
        <dbReference type="EMBL" id="CAD7085026.1"/>
    </source>
</evidence>
<evidence type="ECO:0000259" key="1">
    <source>
        <dbReference type="PROSITE" id="PS50878"/>
    </source>
</evidence>
<organism evidence="2 3">
    <name type="scientific">Hermetia illucens</name>
    <name type="common">Black soldier fly</name>
    <dbReference type="NCBI Taxonomy" id="343691"/>
    <lineage>
        <taxon>Eukaryota</taxon>
        <taxon>Metazoa</taxon>
        <taxon>Ecdysozoa</taxon>
        <taxon>Arthropoda</taxon>
        <taxon>Hexapoda</taxon>
        <taxon>Insecta</taxon>
        <taxon>Pterygota</taxon>
        <taxon>Neoptera</taxon>
        <taxon>Endopterygota</taxon>
        <taxon>Diptera</taxon>
        <taxon>Brachycera</taxon>
        <taxon>Stratiomyomorpha</taxon>
        <taxon>Stratiomyidae</taxon>
        <taxon>Hermetiinae</taxon>
        <taxon>Hermetia</taxon>
    </lineage>
</organism>
<name>A0A7R8UQ92_HERIL</name>
<dbReference type="Pfam" id="PF00078">
    <property type="entry name" value="RVT_1"/>
    <property type="match status" value="1"/>
</dbReference>
<keyword evidence="3" id="KW-1185">Reference proteome</keyword>
<gene>
    <name evidence="2" type="ORF">HERILL_LOCUS7893</name>
</gene>
<dbReference type="InterPro" id="IPR043502">
    <property type="entry name" value="DNA/RNA_pol_sf"/>
</dbReference>
<feature type="domain" description="Reverse transcriptase" evidence="1">
    <location>
        <begin position="1"/>
        <end position="152"/>
    </location>
</feature>
<dbReference type="PANTHER" id="PTHR19446">
    <property type="entry name" value="REVERSE TRANSCRIPTASES"/>
    <property type="match status" value="1"/>
</dbReference>
<dbReference type="GO" id="GO:0071897">
    <property type="term" value="P:DNA biosynthetic process"/>
    <property type="evidence" value="ECO:0007669"/>
    <property type="project" value="UniProtKB-ARBA"/>
</dbReference>
<dbReference type="Proteomes" id="UP000594454">
    <property type="component" value="Chromosome 3"/>
</dbReference>
<protein>
    <recommendedName>
        <fullName evidence="1">Reverse transcriptase domain-containing protein</fullName>
    </recommendedName>
</protein>
<reference evidence="2 3" key="1">
    <citation type="submission" date="2020-11" db="EMBL/GenBank/DDBJ databases">
        <authorList>
            <person name="Wallbank WR R."/>
            <person name="Pardo Diaz C."/>
            <person name="Kozak K."/>
            <person name="Martin S."/>
            <person name="Jiggins C."/>
            <person name="Moest M."/>
            <person name="Warren A I."/>
            <person name="Generalovic N T."/>
            <person name="Byers J.R.P. K."/>
            <person name="Montejo-Kovacevich G."/>
            <person name="Yen C E."/>
        </authorList>
    </citation>
    <scope>NUCLEOTIDE SEQUENCE [LARGE SCALE GENOMIC DNA]</scope>
</reference>
<accession>A0A7R8UQ92</accession>
<dbReference type="AlphaFoldDB" id="A0A7R8UQ92"/>
<dbReference type="SUPFAM" id="SSF56672">
    <property type="entry name" value="DNA/RNA polymerases"/>
    <property type="match status" value="1"/>
</dbReference>
<sequence>MLERVIYNRLLPVVESQGGLSDRQYGFRKARSTIDAIKLVTDLAEDAIHGKGSTSKYCVVVILDVKNAFNSANWNLIRKSLAKVGIPAYLAAIVNSYLTDDGPQEYVVSAGVPQGSVLGPLLWNIMVVVAKHPMMLSYTQARLSNAGWRALI</sequence>
<dbReference type="PROSITE" id="PS50878">
    <property type="entry name" value="RT_POL"/>
    <property type="match status" value="1"/>
</dbReference>
<dbReference type="EMBL" id="LR899011">
    <property type="protein sequence ID" value="CAD7085026.1"/>
    <property type="molecule type" value="Genomic_DNA"/>
</dbReference>
<evidence type="ECO:0000313" key="3">
    <source>
        <dbReference type="Proteomes" id="UP000594454"/>
    </source>
</evidence>